<feature type="transmembrane region" description="Helical" evidence="1">
    <location>
        <begin position="501"/>
        <end position="521"/>
    </location>
</feature>
<protein>
    <recommendedName>
        <fullName evidence="4">Pentapeptide repeat-containing protein</fullName>
    </recommendedName>
</protein>
<gene>
    <name evidence="2" type="ORF">UT61_C0005G0005</name>
</gene>
<name>A0A0G0PQV1_9BACT</name>
<evidence type="ECO:0000313" key="2">
    <source>
        <dbReference type="EMBL" id="KKR30524.1"/>
    </source>
</evidence>
<evidence type="ECO:0000313" key="3">
    <source>
        <dbReference type="Proteomes" id="UP000034793"/>
    </source>
</evidence>
<organism evidence="2 3">
    <name type="scientific">Candidatus Woesebacteria bacterium GW2011_GWA1_39_8</name>
    <dbReference type="NCBI Taxonomy" id="1618552"/>
    <lineage>
        <taxon>Bacteria</taxon>
        <taxon>Candidatus Woeseibacteriota</taxon>
    </lineage>
</organism>
<keyword evidence="1" id="KW-1133">Transmembrane helix</keyword>
<feature type="transmembrane region" description="Helical" evidence="1">
    <location>
        <begin position="451"/>
        <end position="470"/>
    </location>
</feature>
<proteinExistence type="predicted"/>
<dbReference type="Proteomes" id="UP000034793">
    <property type="component" value="Unassembled WGS sequence"/>
</dbReference>
<reference evidence="2 3" key="1">
    <citation type="journal article" date="2015" name="Nature">
        <title>rRNA introns, odd ribosomes, and small enigmatic genomes across a large radiation of phyla.</title>
        <authorList>
            <person name="Brown C.T."/>
            <person name="Hug L.A."/>
            <person name="Thomas B.C."/>
            <person name="Sharon I."/>
            <person name="Castelle C.J."/>
            <person name="Singh A."/>
            <person name="Wilkins M.J."/>
            <person name="Williams K.H."/>
            <person name="Banfield J.F."/>
        </authorList>
    </citation>
    <scope>NUCLEOTIDE SEQUENCE [LARGE SCALE GENOMIC DNA]</scope>
</reference>
<evidence type="ECO:0008006" key="4">
    <source>
        <dbReference type="Google" id="ProtNLM"/>
    </source>
</evidence>
<evidence type="ECO:0000256" key="1">
    <source>
        <dbReference type="SAM" id="Phobius"/>
    </source>
</evidence>
<comment type="caution">
    <text evidence="2">The sequence shown here is derived from an EMBL/GenBank/DDBJ whole genome shotgun (WGS) entry which is preliminary data.</text>
</comment>
<keyword evidence="1" id="KW-0472">Membrane</keyword>
<keyword evidence="1" id="KW-0812">Transmembrane</keyword>
<dbReference type="AlphaFoldDB" id="A0A0G0PQV1"/>
<dbReference type="EMBL" id="LBXL01000005">
    <property type="protein sequence ID" value="KKR30524.1"/>
    <property type="molecule type" value="Genomic_DNA"/>
</dbReference>
<accession>A0A0G0PQV1</accession>
<sequence length="554" mass="64993">MAKIMLLNGKKYPFVNEPSLKKAALKYKNIFSIKKEGNNIISIENIKPFYWKKWSIKKDQTVKDGAGEPIYDFDIIFKDIVLEKLDTKLNPRKNTTDASINPNKKEIYTYLSSKSIYITNSEIRSSFNLNDCILIFNLVLDKTIFKKDFSVNNTKFYSRLYIRNATFKDKVIFNKCLFECGLTFKGSLLKNNFNILNSEIVETDKVDKIDVDFSNTLFEKDLILKNIFNTWGRYAFKEAIIKGDAYFSNINNLSFLDLRLSNFEKQLFLELGSVGQYKYLTLALYQSDINHLLCDHVQIKNVKVKSESYSKTYIARFYGIKKPKTVSFIRKELNLKTIKRLGLKALFFGTHGRNYHMKDEKGLLREKLIIIQTIRDMLPIYIHEIRLLRKIFSELNIREADDVYFAKLMNAQLEFDRYCYEYKSFSKRFSYWLRRIVFKNVFGWGVHLQNVIYYSALVILFFALIFHNFLPNAVFATVDEVNGVISNELVRMINYSFWDKIFISFQGFFGILLPDFSIKIISAPLNILITLESVIGLIFVTVMVAVLSRKFMRM</sequence>
<feature type="transmembrane region" description="Helical" evidence="1">
    <location>
        <begin position="527"/>
        <end position="547"/>
    </location>
</feature>